<dbReference type="GO" id="GO:0005829">
    <property type="term" value="C:cytosol"/>
    <property type="evidence" value="ECO:0007669"/>
    <property type="project" value="TreeGrafter"/>
</dbReference>
<dbReference type="GO" id="GO:0009898">
    <property type="term" value="C:cytoplasmic side of plasma membrane"/>
    <property type="evidence" value="ECO:0007669"/>
    <property type="project" value="TreeGrafter"/>
</dbReference>
<accession>A0A6J7LJU7</accession>
<name>A0A6J7LJU7_9ZZZZ</name>
<evidence type="ECO:0000259" key="2">
    <source>
        <dbReference type="Pfam" id="PF13614"/>
    </source>
</evidence>
<dbReference type="Pfam" id="PF13614">
    <property type="entry name" value="AAA_31"/>
    <property type="match status" value="1"/>
</dbReference>
<dbReference type="GO" id="GO:0005524">
    <property type="term" value="F:ATP binding"/>
    <property type="evidence" value="ECO:0007669"/>
    <property type="project" value="TreeGrafter"/>
</dbReference>
<protein>
    <submittedName>
        <fullName evidence="3">Unannotated protein</fullName>
    </submittedName>
</protein>
<dbReference type="InterPro" id="IPR025669">
    <property type="entry name" value="AAA_dom"/>
</dbReference>
<gene>
    <name evidence="3" type="ORF">UFOPK3772_03116</name>
</gene>
<dbReference type="InterPro" id="IPR050625">
    <property type="entry name" value="ParA/MinD_ATPase"/>
</dbReference>
<proteinExistence type="predicted"/>
<feature type="compositionally biased region" description="Low complexity" evidence="1">
    <location>
        <begin position="271"/>
        <end position="282"/>
    </location>
</feature>
<dbReference type="PANTHER" id="PTHR43384">
    <property type="entry name" value="SEPTUM SITE-DETERMINING PROTEIN MIND HOMOLOG, CHLOROPLASTIC-RELATED"/>
    <property type="match status" value="1"/>
</dbReference>
<dbReference type="SUPFAM" id="SSF52540">
    <property type="entry name" value="P-loop containing nucleoside triphosphate hydrolases"/>
    <property type="match status" value="1"/>
</dbReference>
<sequence>MSRQQRHAEESSTEGAKGKVIMVFSAKGGCGKTTIASNLADAIALSDVGRVCLVDFNLEFGDIAIALQIDPVRTISDALGMQGGLDKHGVASMVIPYKDRFDVLLAPTMPADAEFIQAPLAGEVLRLLAEVYDYVIIDSPPAFSDITLKCFDIADSYILLTTLDMLALKNFKLTLDTLSALGYPRSRWNVVLNRSDSRVGLTAEDMERTIGLPIVTKLPSTKDVPASINRGTTLVSENRRHPFSRAIMTLAEQQCRDAAATRDGGGKSGRRSAILSRAASIS</sequence>
<dbReference type="GO" id="GO:0016887">
    <property type="term" value="F:ATP hydrolysis activity"/>
    <property type="evidence" value="ECO:0007669"/>
    <property type="project" value="TreeGrafter"/>
</dbReference>
<dbReference type="PANTHER" id="PTHR43384:SF13">
    <property type="entry name" value="SLR0110 PROTEIN"/>
    <property type="match status" value="1"/>
</dbReference>
<evidence type="ECO:0000256" key="1">
    <source>
        <dbReference type="SAM" id="MobiDB-lite"/>
    </source>
</evidence>
<dbReference type="Gene3D" id="3.40.50.300">
    <property type="entry name" value="P-loop containing nucleotide triphosphate hydrolases"/>
    <property type="match status" value="1"/>
</dbReference>
<organism evidence="3">
    <name type="scientific">freshwater metagenome</name>
    <dbReference type="NCBI Taxonomy" id="449393"/>
    <lineage>
        <taxon>unclassified sequences</taxon>
        <taxon>metagenomes</taxon>
        <taxon>ecological metagenomes</taxon>
    </lineage>
</organism>
<dbReference type="InterPro" id="IPR027417">
    <property type="entry name" value="P-loop_NTPase"/>
</dbReference>
<reference evidence="3" key="1">
    <citation type="submission" date="2020-05" db="EMBL/GenBank/DDBJ databases">
        <authorList>
            <person name="Chiriac C."/>
            <person name="Salcher M."/>
            <person name="Ghai R."/>
            <person name="Kavagutti S V."/>
        </authorList>
    </citation>
    <scope>NUCLEOTIDE SEQUENCE</scope>
</reference>
<feature type="domain" description="AAA" evidence="2">
    <location>
        <begin position="19"/>
        <end position="177"/>
    </location>
</feature>
<dbReference type="EMBL" id="CAFBNE010000158">
    <property type="protein sequence ID" value="CAB4968551.1"/>
    <property type="molecule type" value="Genomic_DNA"/>
</dbReference>
<dbReference type="AlphaFoldDB" id="A0A6J7LJU7"/>
<dbReference type="GO" id="GO:0051782">
    <property type="term" value="P:negative regulation of cell division"/>
    <property type="evidence" value="ECO:0007669"/>
    <property type="project" value="TreeGrafter"/>
</dbReference>
<evidence type="ECO:0000313" key="3">
    <source>
        <dbReference type="EMBL" id="CAB4968551.1"/>
    </source>
</evidence>
<feature type="region of interest" description="Disordered" evidence="1">
    <location>
        <begin position="258"/>
        <end position="282"/>
    </location>
</feature>